<dbReference type="Pfam" id="PF09652">
    <property type="entry name" value="Cas_VVA1548"/>
    <property type="match status" value="1"/>
</dbReference>
<name>A0A2A2AY57_9BURK</name>
<dbReference type="InterPro" id="IPR013443">
    <property type="entry name" value="CRISPR-assoc_prot_Csx16"/>
</dbReference>
<organism evidence="1 2">
    <name type="scientific">Vandammella animalimorsus</name>
    <dbReference type="NCBI Taxonomy" id="2029117"/>
    <lineage>
        <taxon>Bacteria</taxon>
        <taxon>Pseudomonadati</taxon>
        <taxon>Pseudomonadota</taxon>
        <taxon>Betaproteobacteria</taxon>
        <taxon>Burkholderiales</taxon>
        <taxon>Comamonadaceae</taxon>
        <taxon>Vandammella</taxon>
    </lineage>
</organism>
<proteinExistence type="predicted"/>
<dbReference type="Proteomes" id="UP000218439">
    <property type="component" value="Unassembled WGS sequence"/>
</dbReference>
<sequence length="103" mass="11548">MTTWFISRHPGALQWMRKEGHHFDRHVPHLDIEQVQAGDTVIGTLPITLIAQVCTRNAQYWHLSFPMPPTARGSELSAAELNALGAKLERFEAHVIPSGKTKP</sequence>
<dbReference type="EMBL" id="NSJE01000011">
    <property type="protein sequence ID" value="PAT42644.1"/>
    <property type="molecule type" value="Genomic_DNA"/>
</dbReference>
<dbReference type="NCBIfam" id="TIGR02620">
    <property type="entry name" value="cas_VVA1548"/>
    <property type="match status" value="1"/>
</dbReference>
<dbReference type="AlphaFoldDB" id="A0A2A2AY57"/>
<comment type="caution">
    <text evidence="1">The sequence shown here is derived from an EMBL/GenBank/DDBJ whole genome shotgun (WGS) entry which is preliminary data.</text>
</comment>
<evidence type="ECO:0000313" key="1">
    <source>
        <dbReference type="EMBL" id="PAT42644.1"/>
    </source>
</evidence>
<reference evidence="1 2" key="1">
    <citation type="submission" date="2017-08" db="EMBL/GenBank/DDBJ databases">
        <title>WGS of Clinical strains of the CDC Group NO-1 linked to zoonotic infections in humans.</title>
        <authorList>
            <person name="Bernier A.-M."/>
            <person name="Bernard K."/>
        </authorList>
    </citation>
    <scope>NUCLEOTIDE SEQUENCE [LARGE SCALE GENOMIC DNA]</scope>
    <source>
        <strain evidence="1 2">NML120219</strain>
    </source>
</reference>
<accession>A0A2A2AY57</accession>
<protein>
    <submittedName>
        <fullName evidence="1">CRISPR-associated protein Csx16</fullName>
    </submittedName>
</protein>
<evidence type="ECO:0000313" key="2">
    <source>
        <dbReference type="Proteomes" id="UP000218439"/>
    </source>
</evidence>
<gene>
    <name evidence="1" type="primary">csx16</name>
    <name evidence="1" type="ORF">CK621_08180</name>
</gene>
<dbReference type="RefSeq" id="WP_095552013.1">
    <property type="nucleotide sequence ID" value="NZ_NSJE01000011.1"/>
</dbReference>